<evidence type="ECO:0000313" key="2">
    <source>
        <dbReference type="EMBL" id="HJA05765.1"/>
    </source>
</evidence>
<protein>
    <submittedName>
        <fullName evidence="2">Sigma-70 region 4 domain-containing protein</fullName>
    </submittedName>
</protein>
<organism evidence="2 3">
    <name type="scientific">Candidatus Mediterraneibacter pullicola</name>
    <dbReference type="NCBI Taxonomy" id="2838682"/>
    <lineage>
        <taxon>Bacteria</taxon>
        <taxon>Bacillati</taxon>
        <taxon>Bacillota</taxon>
        <taxon>Clostridia</taxon>
        <taxon>Lachnospirales</taxon>
        <taxon>Lachnospiraceae</taxon>
        <taxon>Mediterraneibacter</taxon>
    </lineage>
</organism>
<feature type="domain" description="RNA polymerase sigma factor 70 region 4 type 2" evidence="1">
    <location>
        <begin position="184"/>
        <end position="219"/>
    </location>
</feature>
<name>A0A9D2H9I8_9FIRM</name>
<accession>A0A9D2H9I8</accession>
<dbReference type="InterPro" id="IPR013249">
    <property type="entry name" value="RNA_pol_sigma70_r4_t2"/>
</dbReference>
<gene>
    <name evidence="2" type="ORF">H9798_01265</name>
</gene>
<dbReference type="GO" id="GO:0016987">
    <property type="term" value="F:sigma factor activity"/>
    <property type="evidence" value="ECO:0007669"/>
    <property type="project" value="InterPro"/>
</dbReference>
<dbReference type="InterPro" id="IPR036388">
    <property type="entry name" value="WH-like_DNA-bd_sf"/>
</dbReference>
<dbReference type="GO" id="GO:0006352">
    <property type="term" value="P:DNA-templated transcription initiation"/>
    <property type="evidence" value="ECO:0007669"/>
    <property type="project" value="InterPro"/>
</dbReference>
<reference evidence="2" key="2">
    <citation type="submission" date="2021-04" db="EMBL/GenBank/DDBJ databases">
        <authorList>
            <person name="Gilroy R."/>
        </authorList>
    </citation>
    <scope>NUCLEOTIDE SEQUENCE</scope>
    <source>
        <strain evidence="2">ChiSjej2B20-11307</strain>
    </source>
</reference>
<evidence type="ECO:0000259" key="1">
    <source>
        <dbReference type="Pfam" id="PF08281"/>
    </source>
</evidence>
<sequence length="228" mass="26376">MATTTIIIETTNDNTDVTETTISFEEIEHTTQLVKDGCVNYYAPIEIEHSGQLETLNITWNDCRTWHIGSERVTVYLCPADEATYRFLLGELRRKHRNGYRAVRCMVEGKLKPLIRCPESNKCSACPYGRKPEDREANIISWDGLIESGYEGEADNRMAEQLQAKLEYEEIRSLMDSENPIIAQVFEMKERDRYSVSEIADTLHIKPRNVYYYLSRAKAIGKKYNKES</sequence>
<dbReference type="Gene3D" id="1.10.10.10">
    <property type="entry name" value="Winged helix-like DNA-binding domain superfamily/Winged helix DNA-binding domain"/>
    <property type="match status" value="1"/>
</dbReference>
<dbReference type="Proteomes" id="UP000824223">
    <property type="component" value="Unassembled WGS sequence"/>
</dbReference>
<dbReference type="GO" id="GO:0003677">
    <property type="term" value="F:DNA binding"/>
    <property type="evidence" value="ECO:0007669"/>
    <property type="project" value="InterPro"/>
</dbReference>
<reference evidence="2" key="1">
    <citation type="journal article" date="2021" name="PeerJ">
        <title>Extensive microbial diversity within the chicken gut microbiome revealed by metagenomics and culture.</title>
        <authorList>
            <person name="Gilroy R."/>
            <person name="Ravi A."/>
            <person name="Getino M."/>
            <person name="Pursley I."/>
            <person name="Horton D.L."/>
            <person name="Alikhan N.F."/>
            <person name="Baker D."/>
            <person name="Gharbi K."/>
            <person name="Hall N."/>
            <person name="Watson M."/>
            <person name="Adriaenssens E.M."/>
            <person name="Foster-Nyarko E."/>
            <person name="Jarju S."/>
            <person name="Secka A."/>
            <person name="Antonio M."/>
            <person name="Oren A."/>
            <person name="Chaudhuri R.R."/>
            <person name="La Ragione R."/>
            <person name="Hildebrand F."/>
            <person name="Pallen M.J."/>
        </authorList>
    </citation>
    <scope>NUCLEOTIDE SEQUENCE</scope>
    <source>
        <strain evidence="2">ChiSjej2B20-11307</strain>
    </source>
</reference>
<dbReference type="EMBL" id="DXAK01000007">
    <property type="protein sequence ID" value="HJA05765.1"/>
    <property type="molecule type" value="Genomic_DNA"/>
</dbReference>
<dbReference type="InterPro" id="IPR013324">
    <property type="entry name" value="RNA_pol_sigma_r3/r4-like"/>
</dbReference>
<proteinExistence type="predicted"/>
<dbReference type="SUPFAM" id="SSF88659">
    <property type="entry name" value="Sigma3 and sigma4 domains of RNA polymerase sigma factors"/>
    <property type="match status" value="1"/>
</dbReference>
<dbReference type="AlphaFoldDB" id="A0A9D2H9I8"/>
<evidence type="ECO:0000313" key="3">
    <source>
        <dbReference type="Proteomes" id="UP000824223"/>
    </source>
</evidence>
<dbReference type="Pfam" id="PF08281">
    <property type="entry name" value="Sigma70_r4_2"/>
    <property type="match status" value="1"/>
</dbReference>
<comment type="caution">
    <text evidence="2">The sequence shown here is derived from an EMBL/GenBank/DDBJ whole genome shotgun (WGS) entry which is preliminary data.</text>
</comment>